<dbReference type="NCBIfam" id="TIGR01167">
    <property type="entry name" value="LPXTG_anchor"/>
    <property type="match status" value="1"/>
</dbReference>
<feature type="region of interest" description="Disordered" evidence="5">
    <location>
        <begin position="175"/>
        <end position="205"/>
    </location>
</feature>
<evidence type="ECO:0008006" key="10">
    <source>
        <dbReference type="Google" id="ProtNLM"/>
    </source>
</evidence>
<dbReference type="InterPro" id="IPR051694">
    <property type="entry name" value="Immunoregulatory_rcpt-like"/>
</dbReference>
<evidence type="ECO:0000313" key="8">
    <source>
        <dbReference type="EMBL" id="KAF2014029.1"/>
    </source>
</evidence>
<evidence type="ECO:0000256" key="2">
    <source>
        <dbReference type="ARBA" id="ARBA00022692"/>
    </source>
</evidence>
<feature type="compositionally biased region" description="Polar residues" evidence="5">
    <location>
        <begin position="279"/>
        <end position="306"/>
    </location>
</feature>
<evidence type="ECO:0000256" key="6">
    <source>
        <dbReference type="SAM" id="Phobius"/>
    </source>
</evidence>
<dbReference type="OrthoDB" id="3557178at2759"/>
<feature type="region of interest" description="Disordered" evidence="5">
    <location>
        <begin position="262"/>
        <end position="373"/>
    </location>
</feature>
<accession>A0A6A5XMD1</accession>
<protein>
    <recommendedName>
        <fullName evidence="10">Mid2 domain-containing protein</fullName>
    </recommendedName>
</protein>
<reference evidence="8" key="1">
    <citation type="journal article" date="2020" name="Stud. Mycol.">
        <title>101 Dothideomycetes genomes: a test case for predicting lifestyles and emergence of pathogens.</title>
        <authorList>
            <person name="Haridas S."/>
            <person name="Albert R."/>
            <person name="Binder M."/>
            <person name="Bloem J."/>
            <person name="Labutti K."/>
            <person name="Salamov A."/>
            <person name="Andreopoulos B."/>
            <person name="Baker S."/>
            <person name="Barry K."/>
            <person name="Bills G."/>
            <person name="Bluhm B."/>
            <person name="Cannon C."/>
            <person name="Castanera R."/>
            <person name="Culley D."/>
            <person name="Daum C."/>
            <person name="Ezra D."/>
            <person name="Gonzalez J."/>
            <person name="Henrissat B."/>
            <person name="Kuo A."/>
            <person name="Liang C."/>
            <person name="Lipzen A."/>
            <person name="Lutzoni F."/>
            <person name="Magnuson J."/>
            <person name="Mondo S."/>
            <person name="Nolan M."/>
            <person name="Ohm R."/>
            <person name="Pangilinan J."/>
            <person name="Park H.-J."/>
            <person name="Ramirez L."/>
            <person name="Alfaro M."/>
            <person name="Sun H."/>
            <person name="Tritt A."/>
            <person name="Yoshinaga Y."/>
            <person name="Zwiers L.-H."/>
            <person name="Turgeon B."/>
            <person name="Goodwin S."/>
            <person name="Spatafora J."/>
            <person name="Crous P."/>
            <person name="Grigoriev I."/>
        </authorList>
    </citation>
    <scope>NUCLEOTIDE SEQUENCE</scope>
    <source>
        <strain evidence="8">CBS 175.79</strain>
    </source>
</reference>
<keyword evidence="4 6" id="KW-0472">Membrane</keyword>
<dbReference type="GO" id="GO:0071944">
    <property type="term" value="C:cell periphery"/>
    <property type="evidence" value="ECO:0007669"/>
    <property type="project" value="UniProtKB-ARBA"/>
</dbReference>
<dbReference type="CDD" id="cd12087">
    <property type="entry name" value="TM_EGFR-like"/>
    <property type="match status" value="1"/>
</dbReference>
<evidence type="ECO:0000256" key="1">
    <source>
        <dbReference type="ARBA" id="ARBA00004167"/>
    </source>
</evidence>
<keyword evidence="9" id="KW-1185">Reference proteome</keyword>
<organism evidence="8 9">
    <name type="scientific">Aaosphaeria arxii CBS 175.79</name>
    <dbReference type="NCBI Taxonomy" id="1450172"/>
    <lineage>
        <taxon>Eukaryota</taxon>
        <taxon>Fungi</taxon>
        <taxon>Dikarya</taxon>
        <taxon>Ascomycota</taxon>
        <taxon>Pezizomycotina</taxon>
        <taxon>Dothideomycetes</taxon>
        <taxon>Pleosporomycetidae</taxon>
        <taxon>Pleosporales</taxon>
        <taxon>Pleosporales incertae sedis</taxon>
        <taxon>Aaosphaeria</taxon>
    </lineage>
</organism>
<dbReference type="PANTHER" id="PTHR15549:SF27">
    <property type="entry name" value="CHITIN-BINDING TYPE-1 DOMAIN-CONTAINING PROTEIN"/>
    <property type="match status" value="1"/>
</dbReference>
<dbReference type="Proteomes" id="UP000799778">
    <property type="component" value="Unassembled WGS sequence"/>
</dbReference>
<dbReference type="EMBL" id="ML978071">
    <property type="protein sequence ID" value="KAF2014029.1"/>
    <property type="molecule type" value="Genomic_DNA"/>
</dbReference>
<keyword evidence="3 6" id="KW-1133">Transmembrane helix</keyword>
<dbReference type="RefSeq" id="XP_033382368.1">
    <property type="nucleotide sequence ID" value="XM_033522384.1"/>
</dbReference>
<feature type="transmembrane region" description="Helical" evidence="6">
    <location>
        <begin position="210"/>
        <end position="234"/>
    </location>
</feature>
<evidence type="ECO:0000256" key="3">
    <source>
        <dbReference type="ARBA" id="ARBA00022989"/>
    </source>
</evidence>
<dbReference type="GO" id="GO:0016020">
    <property type="term" value="C:membrane"/>
    <property type="evidence" value="ECO:0007669"/>
    <property type="project" value="UniProtKB-SubCell"/>
</dbReference>
<keyword evidence="2 6" id="KW-0812">Transmembrane</keyword>
<feature type="chain" id="PRO_5025677160" description="Mid2 domain-containing protein" evidence="7">
    <location>
        <begin position="22"/>
        <end position="373"/>
    </location>
</feature>
<feature type="compositionally biased region" description="Polar residues" evidence="5">
    <location>
        <begin position="333"/>
        <end position="345"/>
    </location>
</feature>
<comment type="subcellular location">
    <subcellularLocation>
        <location evidence="1">Membrane</location>
        <topology evidence="1">Single-pass membrane protein</topology>
    </subcellularLocation>
</comment>
<feature type="signal peptide" evidence="7">
    <location>
        <begin position="1"/>
        <end position="21"/>
    </location>
</feature>
<evidence type="ECO:0000256" key="4">
    <source>
        <dbReference type="ARBA" id="ARBA00023136"/>
    </source>
</evidence>
<dbReference type="GeneID" id="54279781"/>
<dbReference type="AlphaFoldDB" id="A0A6A5XMD1"/>
<gene>
    <name evidence="8" type="ORF">BU24DRAFT_251300</name>
</gene>
<evidence type="ECO:0000256" key="7">
    <source>
        <dbReference type="SAM" id="SignalP"/>
    </source>
</evidence>
<feature type="compositionally biased region" description="Low complexity" evidence="5">
    <location>
        <begin position="177"/>
        <end position="200"/>
    </location>
</feature>
<evidence type="ECO:0000313" key="9">
    <source>
        <dbReference type="Proteomes" id="UP000799778"/>
    </source>
</evidence>
<proteinExistence type="predicted"/>
<evidence type="ECO:0000256" key="5">
    <source>
        <dbReference type="SAM" id="MobiDB-lite"/>
    </source>
</evidence>
<name>A0A6A5XMD1_9PLEO</name>
<sequence length="373" mass="38525">MAGRIYISLLSALALSQVSNALDAAADAPADPTITARAILPRQNNDRFMGWLEVSGTWFSEQCNEGLTWYQDGKYAQCCPTSLASCYAPTACVSGSLIYPYSDISSTRTIGCGENFGNTAFSICNTAFIFENFGDSNPKTDIVCGVSSVNWSYYRKIPASATEIVSSDAPSSAIPQSSVPNAANPSSASASASSSSSTSVPEKKEESSKAWIAGAVVGPIVGLALIGAGIFFFLRRKKSKKVAAAGGPGGLGGAPAGVAVGGQQPYTDAKPQMAASPQPGYTQPMGSPGYGNNQEQYNQYGAQQAPLSPAPQYSAPYNQPGSPPPQGHFAPNDQKQTFAHSTDPAQPQAAELGGSGPVAGSHTAELSGEPTQR</sequence>
<dbReference type="PANTHER" id="PTHR15549">
    <property type="entry name" value="PAIRED IMMUNOGLOBULIN-LIKE TYPE 2 RECEPTOR"/>
    <property type="match status" value="1"/>
</dbReference>
<keyword evidence="7" id="KW-0732">Signal</keyword>